<evidence type="ECO:0000313" key="2">
    <source>
        <dbReference type="Proteomes" id="UP001328107"/>
    </source>
</evidence>
<reference evidence="2" key="1">
    <citation type="submission" date="2022-10" db="EMBL/GenBank/DDBJ databases">
        <title>Genome assembly of Pristionchus species.</title>
        <authorList>
            <person name="Yoshida K."/>
            <person name="Sommer R.J."/>
        </authorList>
    </citation>
    <scope>NUCLEOTIDE SEQUENCE [LARGE SCALE GENOMIC DNA]</scope>
    <source>
        <strain evidence="2">RS5460</strain>
    </source>
</reference>
<proteinExistence type="predicted"/>
<protein>
    <submittedName>
        <fullName evidence="1">Uncharacterized protein</fullName>
    </submittedName>
</protein>
<evidence type="ECO:0000313" key="1">
    <source>
        <dbReference type="EMBL" id="GMR30894.1"/>
    </source>
</evidence>
<name>A0AAN4Z051_9BILA</name>
<dbReference type="EMBL" id="BTRK01000001">
    <property type="protein sequence ID" value="GMR30894.1"/>
    <property type="molecule type" value="Genomic_DNA"/>
</dbReference>
<gene>
    <name evidence="1" type="ORF">PMAYCL1PPCAC_01090</name>
</gene>
<feature type="non-terminal residue" evidence="1">
    <location>
        <position position="1"/>
    </location>
</feature>
<sequence>YRSGAALSLDRLFGGESSLCGPPQFALGLHQCVAHFDRHLTGLLIESGQCSNRLLLHYACLGLGVLEIRSHLGVVLLARGLGNGDGDSLSSSLKRFHRRSSALDILLECLQWLDLIRL</sequence>
<keyword evidence="2" id="KW-1185">Reference proteome</keyword>
<organism evidence="1 2">
    <name type="scientific">Pristionchus mayeri</name>
    <dbReference type="NCBI Taxonomy" id="1317129"/>
    <lineage>
        <taxon>Eukaryota</taxon>
        <taxon>Metazoa</taxon>
        <taxon>Ecdysozoa</taxon>
        <taxon>Nematoda</taxon>
        <taxon>Chromadorea</taxon>
        <taxon>Rhabditida</taxon>
        <taxon>Rhabditina</taxon>
        <taxon>Diplogasteromorpha</taxon>
        <taxon>Diplogasteroidea</taxon>
        <taxon>Neodiplogasteridae</taxon>
        <taxon>Pristionchus</taxon>
    </lineage>
</organism>
<dbReference type="Proteomes" id="UP001328107">
    <property type="component" value="Unassembled WGS sequence"/>
</dbReference>
<comment type="caution">
    <text evidence="1">The sequence shown here is derived from an EMBL/GenBank/DDBJ whole genome shotgun (WGS) entry which is preliminary data.</text>
</comment>
<accession>A0AAN4Z051</accession>
<dbReference type="AlphaFoldDB" id="A0AAN4Z051"/>